<evidence type="ECO:0000313" key="2">
    <source>
        <dbReference type="EMBL" id="GAI77530.1"/>
    </source>
</evidence>
<proteinExistence type="predicted"/>
<organism evidence="2">
    <name type="scientific">marine sediment metagenome</name>
    <dbReference type="NCBI Taxonomy" id="412755"/>
    <lineage>
        <taxon>unclassified sequences</taxon>
        <taxon>metagenomes</taxon>
        <taxon>ecological metagenomes</taxon>
    </lineage>
</organism>
<gene>
    <name evidence="2" type="ORF">S12H4_11639</name>
</gene>
<name>X1SQC3_9ZZZZ</name>
<feature type="compositionally biased region" description="Basic and acidic residues" evidence="1">
    <location>
        <begin position="15"/>
        <end position="37"/>
    </location>
</feature>
<dbReference type="AlphaFoldDB" id="X1SQC3"/>
<reference evidence="2" key="1">
    <citation type="journal article" date="2014" name="Front. Microbiol.">
        <title>High frequency of phylogenetically diverse reductive dehalogenase-homologous genes in deep subseafloor sedimentary metagenomes.</title>
        <authorList>
            <person name="Kawai M."/>
            <person name="Futagami T."/>
            <person name="Toyoda A."/>
            <person name="Takaki Y."/>
            <person name="Nishi S."/>
            <person name="Hori S."/>
            <person name="Arai W."/>
            <person name="Tsubouchi T."/>
            <person name="Morono Y."/>
            <person name="Uchiyama I."/>
            <person name="Ito T."/>
            <person name="Fujiyama A."/>
            <person name="Inagaki F."/>
            <person name="Takami H."/>
        </authorList>
    </citation>
    <scope>NUCLEOTIDE SEQUENCE</scope>
    <source>
        <strain evidence="2">Expedition CK06-06</strain>
    </source>
</reference>
<feature type="non-terminal residue" evidence="2">
    <location>
        <position position="1"/>
    </location>
</feature>
<comment type="caution">
    <text evidence="2">The sequence shown here is derived from an EMBL/GenBank/DDBJ whole genome shotgun (WGS) entry which is preliminary data.</text>
</comment>
<evidence type="ECO:0000256" key="1">
    <source>
        <dbReference type="SAM" id="MobiDB-lite"/>
    </source>
</evidence>
<dbReference type="EMBL" id="BARW01005285">
    <property type="protein sequence ID" value="GAI77530.1"/>
    <property type="molecule type" value="Genomic_DNA"/>
</dbReference>
<protein>
    <submittedName>
        <fullName evidence="2">Uncharacterized protein</fullName>
    </submittedName>
</protein>
<accession>X1SQC3</accession>
<sequence length="37" mass="4293">EIFPFTPPGIFFFESPREEKALRGPQRHDPKDPKAIP</sequence>
<feature type="region of interest" description="Disordered" evidence="1">
    <location>
        <begin position="14"/>
        <end position="37"/>
    </location>
</feature>